<keyword evidence="4" id="KW-0378">Hydrolase</keyword>
<feature type="compositionally biased region" description="Low complexity" evidence="1">
    <location>
        <begin position="215"/>
        <end position="226"/>
    </location>
</feature>
<feature type="region of interest" description="Disordered" evidence="1">
    <location>
        <begin position="215"/>
        <end position="244"/>
    </location>
</feature>
<dbReference type="PANTHER" id="PTHR30015:SF7">
    <property type="entry name" value="TYPE IV METHYL-DIRECTED RESTRICTION ENZYME ECOKMRR"/>
    <property type="match status" value="1"/>
</dbReference>
<protein>
    <submittedName>
        <fullName evidence="4">Restriction endonuclease</fullName>
    </submittedName>
</protein>
<keyword evidence="2" id="KW-1133">Transmembrane helix</keyword>
<feature type="domain" description="Restriction endonuclease type IV Mrr" evidence="3">
    <location>
        <begin position="97"/>
        <end position="205"/>
    </location>
</feature>
<proteinExistence type="predicted"/>
<evidence type="ECO:0000313" key="4">
    <source>
        <dbReference type="EMBL" id="QOW20497.1"/>
    </source>
</evidence>
<evidence type="ECO:0000256" key="2">
    <source>
        <dbReference type="SAM" id="Phobius"/>
    </source>
</evidence>
<dbReference type="SUPFAM" id="SSF52980">
    <property type="entry name" value="Restriction endonuclease-like"/>
    <property type="match status" value="1"/>
</dbReference>
<dbReference type="Gene3D" id="3.30.65.10">
    <property type="entry name" value="Bacterial Topoisomerase I, domain 1"/>
    <property type="match status" value="1"/>
</dbReference>
<dbReference type="GO" id="GO:0003677">
    <property type="term" value="F:DNA binding"/>
    <property type="evidence" value="ECO:0007669"/>
    <property type="project" value="InterPro"/>
</dbReference>
<dbReference type="InterPro" id="IPR011335">
    <property type="entry name" value="Restrct_endonuc-II-like"/>
</dbReference>
<feature type="transmembrane region" description="Helical" evidence="2">
    <location>
        <begin position="61"/>
        <end position="80"/>
    </location>
</feature>
<feature type="transmembrane region" description="Helical" evidence="2">
    <location>
        <begin position="21"/>
        <end position="41"/>
    </location>
</feature>
<dbReference type="PANTHER" id="PTHR30015">
    <property type="entry name" value="MRR RESTRICTION SYSTEM PROTEIN"/>
    <property type="match status" value="1"/>
</dbReference>
<name>A0A7S6UHR5_9GAMM</name>
<dbReference type="SUPFAM" id="SSF57783">
    <property type="entry name" value="Zinc beta-ribbon"/>
    <property type="match status" value="1"/>
</dbReference>
<dbReference type="KEGG" id="lcic:INQ41_05645"/>
<keyword evidence="2" id="KW-0812">Transmembrane</keyword>
<dbReference type="AlphaFoldDB" id="A0A7S6UHR5"/>
<dbReference type="RefSeq" id="WP_193986936.1">
    <property type="nucleotide sequence ID" value="NZ_CP063656.1"/>
</dbReference>
<dbReference type="Gene3D" id="3.40.1350.10">
    <property type="match status" value="1"/>
</dbReference>
<keyword evidence="2" id="KW-0472">Membrane</keyword>
<sequence>MGRRRKSGLDEVASWPWQMGILAGIVAFLLIRYGIGAWLSTAGGPLLGPVGQQIGSITAPFAWIVMFACWLAAAVSWANARKRRNLHDTRSDLDSLADISWREFEMLVGEAFRRQGYDVLETGLGGKDGGIDLIVSKGGRRELVQCKQWRRRQVGVATVREMWGLVDHHRADAVHIVSVGDFTADAARFASGKPIHLITGPELLDRIRAAQTGAATASALAPTPVTEPQAGPIETPRHADPRGHTPTCPVCAGAMVVRHNRRTREPFWGCARYPQCKGTATAGS</sequence>
<keyword evidence="4" id="KW-0540">Nuclease</keyword>
<dbReference type="Proteomes" id="UP000594059">
    <property type="component" value="Chromosome"/>
</dbReference>
<dbReference type="InterPro" id="IPR007560">
    <property type="entry name" value="Restrct_endonuc_IV_Mrr"/>
</dbReference>
<dbReference type="InterPro" id="IPR052906">
    <property type="entry name" value="Type_IV_Methyl-Rstrct_Enzyme"/>
</dbReference>
<keyword evidence="4" id="KW-0255">Endonuclease</keyword>
<gene>
    <name evidence="4" type="ORF">INQ41_05645</name>
</gene>
<keyword evidence="5" id="KW-1185">Reference proteome</keyword>
<dbReference type="REBASE" id="454741">
    <property type="entry name" value="LspR20MrrP"/>
</dbReference>
<evidence type="ECO:0000259" key="3">
    <source>
        <dbReference type="Pfam" id="PF04471"/>
    </source>
</evidence>
<dbReference type="EMBL" id="CP063656">
    <property type="protein sequence ID" value="QOW20497.1"/>
    <property type="molecule type" value="Genomic_DNA"/>
</dbReference>
<reference evidence="4 5" key="1">
    <citation type="submission" date="2020-10" db="EMBL/GenBank/DDBJ databases">
        <title>complete genome sequencing of Lysobacter sp. H21R20.</title>
        <authorList>
            <person name="Bae J.-W."/>
            <person name="Lee S.-Y."/>
        </authorList>
    </citation>
    <scope>NUCLEOTIDE SEQUENCE [LARGE SCALE GENOMIC DNA]</scope>
    <source>
        <strain evidence="4 5">H21R20</strain>
    </source>
</reference>
<dbReference type="InterPro" id="IPR011856">
    <property type="entry name" value="tRNA_endonuc-like_dom_sf"/>
</dbReference>
<accession>A0A7S6UHR5</accession>
<organism evidence="4 5">
    <name type="scientific">Novilysobacter ciconiae</name>
    <dbReference type="NCBI Taxonomy" id="2781022"/>
    <lineage>
        <taxon>Bacteria</taxon>
        <taxon>Pseudomonadati</taxon>
        <taxon>Pseudomonadota</taxon>
        <taxon>Gammaproteobacteria</taxon>
        <taxon>Lysobacterales</taxon>
        <taxon>Lysobacteraceae</taxon>
        <taxon>Novilysobacter</taxon>
    </lineage>
</organism>
<dbReference type="GO" id="GO:0009307">
    <property type="term" value="P:DNA restriction-modification system"/>
    <property type="evidence" value="ECO:0007669"/>
    <property type="project" value="InterPro"/>
</dbReference>
<evidence type="ECO:0000256" key="1">
    <source>
        <dbReference type="SAM" id="MobiDB-lite"/>
    </source>
</evidence>
<evidence type="ECO:0000313" key="5">
    <source>
        <dbReference type="Proteomes" id="UP000594059"/>
    </source>
</evidence>
<dbReference type="GO" id="GO:0015666">
    <property type="term" value="F:restriction endodeoxyribonuclease activity"/>
    <property type="evidence" value="ECO:0007669"/>
    <property type="project" value="TreeGrafter"/>
</dbReference>
<dbReference type="Pfam" id="PF04471">
    <property type="entry name" value="Mrr_cat"/>
    <property type="match status" value="1"/>
</dbReference>